<dbReference type="Proteomes" id="UP000283805">
    <property type="component" value="Unassembled WGS sequence"/>
</dbReference>
<dbReference type="Pfam" id="PF01584">
    <property type="entry name" value="CheW"/>
    <property type="match status" value="1"/>
</dbReference>
<dbReference type="SMART" id="SM00260">
    <property type="entry name" value="CheW"/>
    <property type="match status" value="1"/>
</dbReference>
<dbReference type="OrthoDB" id="115049at2157"/>
<evidence type="ECO:0000256" key="1">
    <source>
        <dbReference type="SAM" id="MobiDB-lite"/>
    </source>
</evidence>
<feature type="region of interest" description="Disordered" evidence="1">
    <location>
        <begin position="1"/>
        <end position="154"/>
    </location>
</feature>
<dbReference type="PROSITE" id="PS50851">
    <property type="entry name" value="CHEW"/>
    <property type="match status" value="1"/>
</dbReference>
<dbReference type="GO" id="GO:0005829">
    <property type="term" value="C:cytosol"/>
    <property type="evidence" value="ECO:0007669"/>
    <property type="project" value="TreeGrafter"/>
</dbReference>
<dbReference type="InterPro" id="IPR002545">
    <property type="entry name" value="CheW-lke_dom"/>
</dbReference>
<comment type="caution">
    <text evidence="3">The sequence shown here is derived from an EMBL/GenBank/DDBJ whole genome shotgun (WGS) entry which is preliminary data.</text>
</comment>
<dbReference type="GO" id="GO:0006935">
    <property type="term" value="P:chemotaxis"/>
    <property type="evidence" value="ECO:0007669"/>
    <property type="project" value="InterPro"/>
</dbReference>
<keyword evidence="4" id="KW-1185">Reference proteome</keyword>
<dbReference type="Gene3D" id="2.40.50.180">
    <property type="entry name" value="CheA-289, Domain 4"/>
    <property type="match status" value="1"/>
</dbReference>
<protein>
    <submittedName>
        <fullName evidence="3">Purine-binding chemotaxis protein CheW</fullName>
    </submittedName>
</protein>
<feature type="compositionally biased region" description="Acidic residues" evidence="1">
    <location>
        <begin position="21"/>
        <end position="53"/>
    </location>
</feature>
<dbReference type="GO" id="GO:0007165">
    <property type="term" value="P:signal transduction"/>
    <property type="evidence" value="ECO:0007669"/>
    <property type="project" value="InterPro"/>
</dbReference>
<accession>A0A3R7GJI7</accession>
<dbReference type="SUPFAM" id="SSF50341">
    <property type="entry name" value="CheW-like"/>
    <property type="match status" value="1"/>
</dbReference>
<dbReference type="RefSeq" id="WP_120245085.1">
    <property type="nucleotide sequence ID" value="NZ_RAPO01000002.1"/>
</dbReference>
<feature type="domain" description="CheW-like" evidence="2">
    <location>
        <begin position="253"/>
        <end position="401"/>
    </location>
</feature>
<dbReference type="AlphaFoldDB" id="A0A3R7GJI7"/>
<gene>
    <name evidence="3" type="ORF">ATJ93_2723</name>
</gene>
<dbReference type="PANTHER" id="PTHR22617:SF23">
    <property type="entry name" value="CHEMOTAXIS PROTEIN CHEW"/>
    <property type="match status" value="1"/>
</dbReference>
<evidence type="ECO:0000313" key="3">
    <source>
        <dbReference type="EMBL" id="RKD95860.1"/>
    </source>
</evidence>
<feature type="compositionally biased region" description="Acidic residues" evidence="1">
    <location>
        <begin position="63"/>
        <end position="90"/>
    </location>
</feature>
<dbReference type="EMBL" id="RAPO01000002">
    <property type="protein sequence ID" value="RKD95860.1"/>
    <property type="molecule type" value="Genomic_DNA"/>
</dbReference>
<dbReference type="InterPro" id="IPR039315">
    <property type="entry name" value="CheW"/>
</dbReference>
<reference evidence="3 4" key="1">
    <citation type="submission" date="2018-09" db="EMBL/GenBank/DDBJ databases">
        <title>Genomic Encyclopedia of Archaeal and Bacterial Type Strains, Phase II (KMG-II): from individual species to whole genera.</title>
        <authorList>
            <person name="Goeker M."/>
        </authorList>
    </citation>
    <scope>NUCLEOTIDE SEQUENCE [LARGE SCALE GENOMIC DNA]</scope>
    <source>
        <strain evidence="3 4">DSM 13151</strain>
    </source>
</reference>
<dbReference type="PANTHER" id="PTHR22617">
    <property type="entry name" value="CHEMOTAXIS SENSOR HISTIDINE KINASE-RELATED"/>
    <property type="match status" value="1"/>
</dbReference>
<proteinExistence type="predicted"/>
<feature type="compositionally biased region" description="Basic and acidic residues" evidence="1">
    <location>
        <begin position="91"/>
        <end position="111"/>
    </location>
</feature>
<feature type="compositionally biased region" description="Low complexity" evidence="1">
    <location>
        <begin position="118"/>
        <end position="131"/>
    </location>
</feature>
<dbReference type="Gene3D" id="2.30.30.40">
    <property type="entry name" value="SH3 Domains"/>
    <property type="match status" value="1"/>
</dbReference>
<sequence length="411" mass="44098">MTDDRARRIRDIRNRSKGGSDDDDSDAEAEADVESENGTDVDAETATETDAGADDSGSNDAESNAEPEADDVLEADESSAGTDDGDEREATDEREREQEQEQEQGQDRGDTEQSEQLTAETAADADAAGETLSYDETETTGTEEPLEQAATERTEPVADAGGAAIANGNAATTGIGTGTGTGTETTDGVSEASLQGAIAGMSDTVTVDERVGEATVDSTAVMDADTYGEAAGREEVFDRGDSLIASTHNEEDTVQMLEFYLNDNRYAIEIGRVSAIVEMKDITRFPRGPEAIDGVTDLRGEITGVLDPTVMLDVERSEPTDDHYIVVLEREGDKQKLGIRVTDVSQAVTYRESQIDETGTVMDGTDTQHEFVEGIIKKHVDDETALVAWLDIDGLIETTETEYTPSDYVRN</sequence>
<organism evidence="3 4">
    <name type="scientific">Halopiger aswanensis</name>
    <dbReference type="NCBI Taxonomy" id="148449"/>
    <lineage>
        <taxon>Archaea</taxon>
        <taxon>Methanobacteriati</taxon>
        <taxon>Methanobacteriota</taxon>
        <taxon>Stenosarchaea group</taxon>
        <taxon>Halobacteria</taxon>
        <taxon>Halobacteriales</taxon>
        <taxon>Natrialbaceae</taxon>
        <taxon>Halopiger</taxon>
    </lineage>
</organism>
<dbReference type="InterPro" id="IPR036061">
    <property type="entry name" value="CheW-like_dom_sf"/>
</dbReference>
<feature type="compositionally biased region" description="Basic and acidic residues" evidence="1">
    <location>
        <begin position="1"/>
        <end position="20"/>
    </location>
</feature>
<evidence type="ECO:0000313" key="4">
    <source>
        <dbReference type="Proteomes" id="UP000283805"/>
    </source>
</evidence>
<evidence type="ECO:0000259" key="2">
    <source>
        <dbReference type="PROSITE" id="PS50851"/>
    </source>
</evidence>
<feature type="region of interest" description="Disordered" evidence="1">
    <location>
        <begin position="167"/>
        <end position="188"/>
    </location>
</feature>
<name>A0A3R7GJI7_9EURY</name>